<keyword evidence="1" id="KW-0472">Membrane</keyword>
<keyword evidence="1" id="KW-1133">Transmembrane helix</keyword>
<gene>
    <name evidence="2" type="ORF">SDC9_51024</name>
</gene>
<sequence length="169" mass="19886">MKLLDLFDQDPEQHSGCSEKLMKCLFSFVITYFLLFILSFIVDNEESQEWMPVALLFVFPLASLINSIYMFLLYALNYDNGRISGFIFILIESVFLIVFYSGISYLISVLPDSVIFRYDNGSQWRREVFSENYIFLFTYLLLTIFLIVLKKLFSQKTEKNNFGKEQTLS</sequence>
<name>A0A644WLI7_9ZZZZ</name>
<keyword evidence="1" id="KW-0812">Transmembrane</keyword>
<feature type="transmembrane region" description="Helical" evidence="1">
    <location>
        <begin position="128"/>
        <end position="149"/>
    </location>
</feature>
<evidence type="ECO:0000313" key="2">
    <source>
        <dbReference type="EMBL" id="MPM04745.1"/>
    </source>
</evidence>
<feature type="transmembrane region" description="Helical" evidence="1">
    <location>
        <begin position="21"/>
        <end position="42"/>
    </location>
</feature>
<dbReference type="AlphaFoldDB" id="A0A644WLI7"/>
<protein>
    <submittedName>
        <fullName evidence="2">Uncharacterized protein</fullName>
    </submittedName>
</protein>
<dbReference type="EMBL" id="VSSQ01001066">
    <property type="protein sequence ID" value="MPM04745.1"/>
    <property type="molecule type" value="Genomic_DNA"/>
</dbReference>
<evidence type="ECO:0000256" key="1">
    <source>
        <dbReference type="SAM" id="Phobius"/>
    </source>
</evidence>
<reference evidence="2" key="1">
    <citation type="submission" date="2019-08" db="EMBL/GenBank/DDBJ databases">
        <authorList>
            <person name="Kucharzyk K."/>
            <person name="Murdoch R.W."/>
            <person name="Higgins S."/>
            <person name="Loffler F."/>
        </authorList>
    </citation>
    <scope>NUCLEOTIDE SEQUENCE</scope>
</reference>
<feature type="transmembrane region" description="Helical" evidence="1">
    <location>
        <begin position="54"/>
        <end position="74"/>
    </location>
</feature>
<proteinExistence type="predicted"/>
<accession>A0A644WLI7</accession>
<feature type="transmembrane region" description="Helical" evidence="1">
    <location>
        <begin position="86"/>
        <end position="108"/>
    </location>
</feature>
<comment type="caution">
    <text evidence="2">The sequence shown here is derived from an EMBL/GenBank/DDBJ whole genome shotgun (WGS) entry which is preliminary data.</text>
</comment>
<organism evidence="2">
    <name type="scientific">bioreactor metagenome</name>
    <dbReference type="NCBI Taxonomy" id="1076179"/>
    <lineage>
        <taxon>unclassified sequences</taxon>
        <taxon>metagenomes</taxon>
        <taxon>ecological metagenomes</taxon>
    </lineage>
</organism>